<accession>A0A0F3MUD5</accession>
<evidence type="ECO:0000313" key="1">
    <source>
        <dbReference type="EMBL" id="KJV59393.1"/>
    </source>
</evidence>
<sequence length="37" mass="4235">MDTYNKVFIYGLTLVSFGDYTAFQSVFFVLVLVCIYG</sequence>
<evidence type="ECO:0000313" key="2">
    <source>
        <dbReference type="Proteomes" id="UP000033754"/>
    </source>
</evidence>
<protein>
    <submittedName>
        <fullName evidence="1">Putative membrane protein</fullName>
    </submittedName>
</protein>
<organism evidence="1 2">
    <name type="scientific">Anaplasma phagocytophilum str. NCH-1</name>
    <dbReference type="NCBI Taxonomy" id="1359161"/>
    <lineage>
        <taxon>Bacteria</taxon>
        <taxon>Pseudomonadati</taxon>
        <taxon>Pseudomonadota</taxon>
        <taxon>Alphaproteobacteria</taxon>
        <taxon>Rickettsiales</taxon>
        <taxon>Anaplasmataceae</taxon>
        <taxon>Anaplasma</taxon>
        <taxon>phagocytophilum group</taxon>
    </lineage>
</organism>
<comment type="caution">
    <text evidence="1">The sequence shown here is derived from an EMBL/GenBank/DDBJ whole genome shotgun (WGS) entry which is preliminary data.</text>
</comment>
<proteinExistence type="predicted"/>
<gene>
    <name evidence="1" type="ORF">EPHNCH_1558</name>
</gene>
<name>A0A0F3MUD5_ANAPH</name>
<dbReference type="AlphaFoldDB" id="A0A0F3MUD5"/>
<dbReference type="PATRIC" id="fig|1359161.3.peg.1765"/>
<dbReference type="Proteomes" id="UP000033754">
    <property type="component" value="Unassembled WGS sequence"/>
</dbReference>
<dbReference type="EMBL" id="LANT01000010">
    <property type="protein sequence ID" value="KJV59393.1"/>
    <property type="molecule type" value="Genomic_DNA"/>
</dbReference>
<reference evidence="1 2" key="1">
    <citation type="submission" date="2015-01" db="EMBL/GenBank/DDBJ databases">
        <title>Genome Sequencing of Rickettsiales.</title>
        <authorList>
            <person name="Daugherty S.C."/>
            <person name="Su Q."/>
            <person name="Abolude K."/>
            <person name="Beier-Sexton M."/>
            <person name="Carlyon J.A."/>
            <person name="Carter R."/>
            <person name="Day N.P."/>
            <person name="Dumler S.J."/>
            <person name="Dyachenko V."/>
            <person name="Godinez A."/>
            <person name="Kurtti T.J."/>
            <person name="Lichay M."/>
            <person name="Mullins K.E."/>
            <person name="Ott S."/>
            <person name="Pappas-Brown V."/>
            <person name="Paris D.H."/>
            <person name="Patel P."/>
            <person name="Richards A.L."/>
            <person name="Sadzewicz L."/>
            <person name="Sears K."/>
            <person name="Seidman D."/>
            <person name="Sengamalay N."/>
            <person name="Stenos J."/>
            <person name="Tallon L.J."/>
            <person name="Vincent G."/>
            <person name="Fraser C.M."/>
            <person name="Munderloh U."/>
            <person name="Dunning-Hotopp J.C."/>
        </authorList>
    </citation>
    <scope>NUCLEOTIDE SEQUENCE [LARGE SCALE GENOMIC DNA]</scope>
    <source>
        <strain evidence="1 2">NCH-1</strain>
    </source>
</reference>